<dbReference type="EMBL" id="BCWF01000017">
    <property type="protein sequence ID" value="GAT23756.1"/>
    <property type="molecule type" value="Genomic_DNA"/>
</dbReference>
<dbReference type="Proteomes" id="UP000075230">
    <property type="component" value="Unassembled WGS sequence"/>
</dbReference>
<organism evidence="1 2">
    <name type="scientific">Aspergillus kawachii</name>
    <name type="common">White koji mold</name>
    <name type="synonym">Aspergillus awamori var. kawachi</name>
    <dbReference type="NCBI Taxonomy" id="1069201"/>
    <lineage>
        <taxon>Eukaryota</taxon>
        <taxon>Fungi</taxon>
        <taxon>Dikarya</taxon>
        <taxon>Ascomycota</taxon>
        <taxon>Pezizomycotina</taxon>
        <taxon>Eurotiomycetes</taxon>
        <taxon>Eurotiomycetidae</taxon>
        <taxon>Eurotiales</taxon>
        <taxon>Aspergillaceae</taxon>
        <taxon>Aspergillus</taxon>
        <taxon>Aspergillus subgen. Circumdati</taxon>
    </lineage>
</organism>
<proteinExistence type="predicted"/>
<comment type="caution">
    <text evidence="1">The sequence shown here is derived from an EMBL/GenBank/DDBJ whole genome shotgun (WGS) entry which is preliminary data.</text>
</comment>
<gene>
    <name evidence="1" type="ORF">RIB2604_01708950</name>
</gene>
<dbReference type="AlphaFoldDB" id="A0A146FCZ6"/>
<name>A0A146FCZ6_ASPKA</name>
<reference evidence="1 2" key="1">
    <citation type="journal article" date="2016" name="DNA Res.">
        <title>Genome sequence of Aspergillus luchuensis NBRC 4314.</title>
        <authorList>
            <person name="Yamada O."/>
            <person name="Machida M."/>
            <person name="Hosoyama A."/>
            <person name="Goto M."/>
            <person name="Takahashi T."/>
            <person name="Futagami T."/>
            <person name="Yamagata Y."/>
            <person name="Takeuchi M."/>
            <person name="Kobayashi T."/>
            <person name="Koike H."/>
            <person name="Abe K."/>
            <person name="Asai K."/>
            <person name="Arita M."/>
            <person name="Fujita N."/>
            <person name="Fukuda K."/>
            <person name="Higa K."/>
            <person name="Horikawa H."/>
            <person name="Ishikawa T."/>
            <person name="Jinno K."/>
            <person name="Kato Y."/>
            <person name="Kirimura K."/>
            <person name="Mizutani O."/>
            <person name="Nakasone K."/>
            <person name="Sano M."/>
            <person name="Shiraishi Y."/>
            <person name="Tsukahara M."/>
            <person name="Gomi K."/>
        </authorList>
    </citation>
    <scope>NUCLEOTIDE SEQUENCE [LARGE SCALE GENOMIC DNA]</scope>
    <source>
        <strain evidence="1 2">RIB 2604</strain>
    </source>
</reference>
<evidence type="ECO:0000313" key="1">
    <source>
        <dbReference type="EMBL" id="GAT23756.1"/>
    </source>
</evidence>
<reference evidence="2" key="2">
    <citation type="submission" date="2016-02" db="EMBL/GenBank/DDBJ databases">
        <title>Genome sequencing of Aspergillus luchuensis NBRC 4314.</title>
        <authorList>
            <person name="Yamada O."/>
        </authorList>
    </citation>
    <scope>NUCLEOTIDE SEQUENCE [LARGE SCALE GENOMIC DNA]</scope>
    <source>
        <strain evidence="2">RIB 2604</strain>
    </source>
</reference>
<accession>A0A146FCZ6</accession>
<sequence length="92" mass="10331">MQDMPVSASIYKIYSAVAIAQEVHDVKKQISHLYNLLSPKASSTNQLVDVTAIGKSAPTMCTEPTDERQAAFHKLISRKHKAFQTIIRKIYK</sequence>
<evidence type="ECO:0000313" key="2">
    <source>
        <dbReference type="Proteomes" id="UP000075230"/>
    </source>
</evidence>
<protein>
    <submittedName>
        <fullName evidence="1">C6 finger domain protein</fullName>
    </submittedName>
</protein>